<protein>
    <submittedName>
        <fullName evidence="2">Uncharacterized protein</fullName>
    </submittedName>
</protein>
<dbReference type="EMBL" id="BFEA01000244">
    <property type="protein sequence ID" value="GBG76395.1"/>
    <property type="molecule type" value="Genomic_DNA"/>
</dbReference>
<evidence type="ECO:0000313" key="2">
    <source>
        <dbReference type="EMBL" id="GBG76395.1"/>
    </source>
</evidence>
<evidence type="ECO:0000313" key="3">
    <source>
        <dbReference type="Proteomes" id="UP000265515"/>
    </source>
</evidence>
<feature type="compositionally biased region" description="Polar residues" evidence="1">
    <location>
        <begin position="151"/>
        <end position="164"/>
    </location>
</feature>
<name>A0A388L260_CHABU</name>
<evidence type="ECO:0000256" key="1">
    <source>
        <dbReference type="SAM" id="MobiDB-lite"/>
    </source>
</evidence>
<dbReference type="AlphaFoldDB" id="A0A388L260"/>
<feature type="region of interest" description="Disordered" evidence="1">
    <location>
        <begin position="143"/>
        <end position="165"/>
    </location>
</feature>
<accession>A0A388L260</accession>
<dbReference type="Proteomes" id="UP000265515">
    <property type="component" value="Unassembled WGS sequence"/>
</dbReference>
<proteinExistence type="predicted"/>
<organism evidence="2 3">
    <name type="scientific">Chara braunii</name>
    <name type="common">Braun's stonewort</name>
    <dbReference type="NCBI Taxonomy" id="69332"/>
    <lineage>
        <taxon>Eukaryota</taxon>
        <taxon>Viridiplantae</taxon>
        <taxon>Streptophyta</taxon>
        <taxon>Charophyceae</taxon>
        <taxon>Charales</taxon>
        <taxon>Characeae</taxon>
        <taxon>Chara</taxon>
    </lineage>
</organism>
<feature type="region of interest" description="Disordered" evidence="1">
    <location>
        <begin position="242"/>
        <end position="315"/>
    </location>
</feature>
<sequence length="315" mass="34792">MSKNQKRKDLDKGQMETEEGSERIILEKEAAVVLSQTEKLRKWNKEYTSEFTTITQIAAGKAPMVTESATTARRTLRNIRPLIVARHVAKTQKWQITTDVSFKIPHFVEGVNVVKVLGTQVTTETPLAIFEIVALDDSRIDTNLDEDSENSQRSTGETTRNSPRAFSPLIVKMPESTRLSSGMIWKPWRTVVEVSYSILADMGMSAELMATIVAHIASTGLLEGDDDLDARAYATDCERLYRSDESGCDSGDEDDEIDKMEGLQELEEDDGANDDQVEADSGGVSRPSSSGEKGMESDQEAVEGRENEEGPPLPP</sequence>
<reference evidence="2 3" key="1">
    <citation type="journal article" date="2018" name="Cell">
        <title>The Chara Genome: Secondary Complexity and Implications for Plant Terrestrialization.</title>
        <authorList>
            <person name="Nishiyama T."/>
            <person name="Sakayama H."/>
            <person name="Vries J.D."/>
            <person name="Buschmann H."/>
            <person name="Saint-Marcoux D."/>
            <person name="Ullrich K.K."/>
            <person name="Haas F.B."/>
            <person name="Vanderstraeten L."/>
            <person name="Becker D."/>
            <person name="Lang D."/>
            <person name="Vosolsobe S."/>
            <person name="Rombauts S."/>
            <person name="Wilhelmsson P.K.I."/>
            <person name="Janitza P."/>
            <person name="Kern R."/>
            <person name="Heyl A."/>
            <person name="Rumpler F."/>
            <person name="Villalobos L.I.A.C."/>
            <person name="Clay J.M."/>
            <person name="Skokan R."/>
            <person name="Toyoda A."/>
            <person name="Suzuki Y."/>
            <person name="Kagoshima H."/>
            <person name="Schijlen E."/>
            <person name="Tajeshwar N."/>
            <person name="Catarino B."/>
            <person name="Hetherington A.J."/>
            <person name="Saltykova A."/>
            <person name="Bonnot C."/>
            <person name="Breuninger H."/>
            <person name="Symeonidi A."/>
            <person name="Radhakrishnan G.V."/>
            <person name="Van Nieuwerburgh F."/>
            <person name="Deforce D."/>
            <person name="Chang C."/>
            <person name="Karol K.G."/>
            <person name="Hedrich R."/>
            <person name="Ulvskov P."/>
            <person name="Glockner G."/>
            <person name="Delwiche C.F."/>
            <person name="Petrasek J."/>
            <person name="Van de Peer Y."/>
            <person name="Friml J."/>
            <person name="Beilby M."/>
            <person name="Dolan L."/>
            <person name="Kohara Y."/>
            <person name="Sugano S."/>
            <person name="Fujiyama A."/>
            <person name="Delaux P.-M."/>
            <person name="Quint M."/>
            <person name="TheiBen G."/>
            <person name="Hagemann M."/>
            <person name="Harholt J."/>
            <person name="Dunand C."/>
            <person name="Zachgo S."/>
            <person name="Langdale J."/>
            <person name="Maumus F."/>
            <person name="Straeten D.V.D."/>
            <person name="Gould S.B."/>
            <person name="Rensing S.A."/>
        </authorList>
    </citation>
    <scope>NUCLEOTIDE SEQUENCE [LARGE SCALE GENOMIC DNA]</scope>
    <source>
        <strain evidence="2 3">S276</strain>
    </source>
</reference>
<feature type="compositionally biased region" description="Acidic residues" evidence="1">
    <location>
        <begin position="246"/>
        <end position="278"/>
    </location>
</feature>
<dbReference type="Gramene" id="GBG76395">
    <property type="protein sequence ID" value="GBG76395"/>
    <property type="gene ID" value="CBR_g22142"/>
</dbReference>
<comment type="caution">
    <text evidence="2">The sequence shown here is derived from an EMBL/GenBank/DDBJ whole genome shotgun (WGS) entry which is preliminary data.</text>
</comment>
<keyword evidence="3" id="KW-1185">Reference proteome</keyword>
<feature type="region of interest" description="Disordered" evidence="1">
    <location>
        <begin position="1"/>
        <end position="21"/>
    </location>
</feature>
<gene>
    <name evidence="2" type="ORF">CBR_g22142</name>
</gene>
<feature type="compositionally biased region" description="Basic and acidic residues" evidence="1">
    <location>
        <begin position="7"/>
        <end position="21"/>
    </location>
</feature>